<dbReference type="Pfam" id="PF03389">
    <property type="entry name" value="MobA_MobL"/>
    <property type="match status" value="1"/>
</dbReference>
<evidence type="ECO:0000256" key="3">
    <source>
        <dbReference type="SAM" id="MobiDB-lite"/>
    </source>
</evidence>
<evidence type="ECO:0000313" key="6">
    <source>
        <dbReference type="Proteomes" id="UP000028480"/>
    </source>
</evidence>
<feature type="compositionally biased region" description="Basic and acidic residues" evidence="3">
    <location>
        <begin position="261"/>
        <end position="278"/>
    </location>
</feature>
<feature type="compositionally biased region" description="Basic and acidic residues" evidence="3">
    <location>
        <begin position="202"/>
        <end position="215"/>
    </location>
</feature>
<feature type="region of interest" description="Disordered" evidence="3">
    <location>
        <begin position="147"/>
        <end position="171"/>
    </location>
</feature>
<dbReference type="RefSeq" id="WP_038189227.1">
    <property type="nucleotide sequence ID" value="NZ_CAWLWA010000188.1"/>
</dbReference>
<sequence length="371" mass="43033">MASYHLSVKTGGKGSASPHADYITREGKYAREKNTDLEHKESGNMPAWAAHKPSEFWKAADTFERANGCTYREIEIALPRELKPEQRLELVRDFVRQEIGDRHAFQFAIHNPKASIAGGEQPHAHIMFSERLNDGIARDPQQYFKRANTKDPERGGAKKVRFGETPTERKEHLIAQRERWAELQNKYLERYQHTDRVDARSLKTQGIERDPERHLGAGQVQRFDTDQLQAILERREAERQAQQSRDERDCVIDVTTSLREAISERDNLTPKQEQKPEPEQEASSGRVFDFEKEPDKLNVLVSDAMKDIQDEIDLQSLVNDAMTEFQGIHQETVRQQERAALAEKQHQQEKERQRLAEQKQQKPDDGWSFSR</sequence>
<feature type="region of interest" description="Disordered" evidence="3">
    <location>
        <begin position="335"/>
        <end position="371"/>
    </location>
</feature>
<feature type="compositionally biased region" description="Basic and acidic residues" evidence="3">
    <location>
        <begin position="335"/>
        <end position="365"/>
    </location>
</feature>
<evidence type="ECO:0000256" key="1">
    <source>
        <dbReference type="ARBA" id="ARBA00010873"/>
    </source>
</evidence>
<name>A0A077QBI3_XENBV</name>
<comment type="caution">
    <text evidence="5">The sequence shown here is derived from an EMBL/GenBank/DDBJ whole genome shotgun (WGS) entry which is preliminary data.</text>
</comment>
<evidence type="ECO:0000259" key="4">
    <source>
        <dbReference type="Pfam" id="PF03389"/>
    </source>
</evidence>
<feature type="region of interest" description="Disordered" evidence="3">
    <location>
        <begin position="261"/>
        <end position="293"/>
    </location>
</feature>
<dbReference type="EMBL" id="CBTB010000188">
    <property type="protein sequence ID" value="CDH33592.1"/>
    <property type="molecule type" value="Genomic_DNA"/>
</dbReference>
<dbReference type="AlphaFoldDB" id="A0A077QBI3"/>
<feature type="region of interest" description="Disordered" evidence="3">
    <location>
        <begin position="202"/>
        <end position="222"/>
    </location>
</feature>
<keyword evidence="2" id="KW-0184">Conjugation</keyword>
<evidence type="ECO:0000313" key="5">
    <source>
        <dbReference type="EMBL" id="CDH33592.1"/>
    </source>
</evidence>
<dbReference type="Proteomes" id="UP000028480">
    <property type="component" value="Unassembled WGS sequence"/>
</dbReference>
<dbReference type="HOGENOM" id="CLU_040291_2_1_6"/>
<comment type="similarity">
    <text evidence="1">Belongs to the MobA/MobL family.</text>
</comment>
<proteinExistence type="inferred from homology"/>
<dbReference type="InterPro" id="IPR005053">
    <property type="entry name" value="MobA_MobL"/>
</dbReference>
<evidence type="ECO:0000256" key="2">
    <source>
        <dbReference type="ARBA" id="ARBA00022971"/>
    </source>
</evidence>
<feature type="region of interest" description="Disordered" evidence="3">
    <location>
        <begin position="1"/>
        <end position="26"/>
    </location>
</feature>
<gene>
    <name evidence="5" type="ORF">XBI1_2680013</name>
</gene>
<reference evidence="5" key="1">
    <citation type="submission" date="2013-07" db="EMBL/GenBank/DDBJ databases">
        <title>Sub-species coevolution in mutualistic symbiosis.</title>
        <authorList>
            <person name="Murfin K."/>
            <person name="Klassen J."/>
            <person name="Lee M."/>
            <person name="Forst S."/>
            <person name="Stock P."/>
            <person name="Goodrich-Blair H."/>
        </authorList>
    </citation>
    <scope>NUCLEOTIDE SEQUENCE [LARGE SCALE GENOMIC DNA]</scope>
    <source>
        <strain evidence="5">Intermedium</strain>
    </source>
</reference>
<accession>A0A077QBI3</accession>
<protein>
    <submittedName>
        <fullName evidence="5">43 kDa relaxation protein</fullName>
    </submittedName>
</protein>
<organism evidence="5 6">
    <name type="scientific">Xenorhabdus bovienii str. Intermedium</name>
    <dbReference type="NCBI Taxonomy" id="1379677"/>
    <lineage>
        <taxon>Bacteria</taxon>
        <taxon>Pseudomonadati</taxon>
        <taxon>Pseudomonadota</taxon>
        <taxon>Gammaproteobacteria</taxon>
        <taxon>Enterobacterales</taxon>
        <taxon>Morganellaceae</taxon>
        <taxon>Xenorhabdus</taxon>
    </lineage>
</organism>
<dbReference type="Gene3D" id="3.30.930.30">
    <property type="match status" value="1"/>
</dbReference>
<feature type="domain" description="MobA/MobL protein" evidence="4">
    <location>
        <begin position="25"/>
        <end position="218"/>
    </location>
</feature>